<evidence type="ECO:0000313" key="3">
    <source>
        <dbReference type="EMBL" id="GGR65539.1"/>
    </source>
</evidence>
<reference evidence="4" key="1">
    <citation type="journal article" date="2019" name="Int. J. Syst. Evol. Microbiol.">
        <title>The Global Catalogue of Microorganisms (GCM) 10K type strain sequencing project: providing services to taxonomists for standard genome sequencing and annotation.</title>
        <authorList>
            <consortium name="The Broad Institute Genomics Platform"/>
            <consortium name="The Broad Institute Genome Sequencing Center for Infectious Disease"/>
            <person name="Wu L."/>
            <person name="Ma J."/>
        </authorList>
    </citation>
    <scope>NUCLEOTIDE SEQUENCE [LARGE SCALE GENOMIC DNA]</scope>
    <source>
        <strain evidence="4">JCM 31404</strain>
    </source>
</reference>
<dbReference type="PANTHER" id="PTHR11895:SF151">
    <property type="entry name" value="GLUTAMYL-TRNA(GLN) AMIDOTRANSFERASE SUBUNIT A"/>
    <property type="match status" value="1"/>
</dbReference>
<feature type="compositionally biased region" description="Basic and acidic residues" evidence="1">
    <location>
        <begin position="1"/>
        <end position="13"/>
    </location>
</feature>
<protein>
    <submittedName>
        <fullName evidence="3">Amidase</fullName>
    </submittedName>
</protein>
<dbReference type="PANTHER" id="PTHR11895">
    <property type="entry name" value="TRANSAMIDASE"/>
    <property type="match status" value="1"/>
</dbReference>
<accession>A0ABQ2RTJ7</accession>
<evidence type="ECO:0000313" key="4">
    <source>
        <dbReference type="Proteomes" id="UP000634308"/>
    </source>
</evidence>
<dbReference type="Pfam" id="PF01425">
    <property type="entry name" value="Amidase"/>
    <property type="match status" value="1"/>
</dbReference>
<sequence length="426" mass="44058">MRVTDPAHPDHRTPTTPEAIRPEAVRSDASDPQRAWAFRPASPLPGVPGGLLSGLTFSVKDLFGVPGWPLRASTRAPVPDPGESVLVRRLLDLGASATGKTHLHEIALGITGANGFGGTAHPTRPECVPGGSSSGAAVSVALGQVDFALGTDTGGSIRVPAAWCGVRGFKPTKGHADWSEAGVLPLSGTCDHTGPLAADLHTIIRVHEALTGQSVPPQDWAGRRVGLWLPDGWVTPDVHAAVQGVAGTLEGLGATVTPVDFPEVLDAYSPIVLSEAAAVHRDALNLPEPGFLPFTLAALRQGAALSADEVQAAFARRAAYREGLDALLDTFDVLLAPAVPTPPPLTGQDEVDLPDGPVPLRRAVLRLTAPFSLLGAPTAALPTAHHAGGQPFVGAQLVGRHGQDDTLLALAHALDTAPHIRTPEHT</sequence>
<dbReference type="InterPro" id="IPR020556">
    <property type="entry name" value="Amidase_CS"/>
</dbReference>
<dbReference type="InterPro" id="IPR036928">
    <property type="entry name" value="AS_sf"/>
</dbReference>
<proteinExistence type="predicted"/>
<dbReference type="Gene3D" id="3.90.1300.10">
    <property type="entry name" value="Amidase signature (AS) domain"/>
    <property type="match status" value="1"/>
</dbReference>
<feature type="domain" description="Amidase" evidence="2">
    <location>
        <begin position="48"/>
        <end position="408"/>
    </location>
</feature>
<dbReference type="Proteomes" id="UP000634308">
    <property type="component" value="Unassembled WGS sequence"/>
</dbReference>
<feature type="region of interest" description="Disordered" evidence="1">
    <location>
        <begin position="1"/>
        <end position="33"/>
    </location>
</feature>
<dbReference type="InterPro" id="IPR023631">
    <property type="entry name" value="Amidase_dom"/>
</dbReference>
<keyword evidence="4" id="KW-1185">Reference proteome</keyword>
<name>A0ABQ2RTJ7_9DEIO</name>
<feature type="compositionally biased region" description="Basic and acidic residues" evidence="1">
    <location>
        <begin position="20"/>
        <end position="31"/>
    </location>
</feature>
<evidence type="ECO:0000259" key="2">
    <source>
        <dbReference type="Pfam" id="PF01425"/>
    </source>
</evidence>
<comment type="caution">
    <text evidence="3">The sequence shown here is derived from an EMBL/GenBank/DDBJ whole genome shotgun (WGS) entry which is preliminary data.</text>
</comment>
<dbReference type="EMBL" id="BMQM01000022">
    <property type="protein sequence ID" value="GGR65539.1"/>
    <property type="molecule type" value="Genomic_DNA"/>
</dbReference>
<dbReference type="PROSITE" id="PS00571">
    <property type="entry name" value="AMIDASES"/>
    <property type="match status" value="1"/>
</dbReference>
<dbReference type="InterPro" id="IPR000120">
    <property type="entry name" value="Amidase"/>
</dbReference>
<evidence type="ECO:0000256" key="1">
    <source>
        <dbReference type="SAM" id="MobiDB-lite"/>
    </source>
</evidence>
<gene>
    <name evidence="3" type="ORF">GCM10008959_29790</name>
</gene>
<organism evidence="3 4">
    <name type="scientific">Deinococcus seoulensis</name>
    <dbReference type="NCBI Taxonomy" id="1837379"/>
    <lineage>
        <taxon>Bacteria</taxon>
        <taxon>Thermotogati</taxon>
        <taxon>Deinococcota</taxon>
        <taxon>Deinococci</taxon>
        <taxon>Deinococcales</taxon>
        <taxon>Deinococcaceae</taxon>
        <taxon>Deinococcus</taxon>
    </lineage>
</organism>
<dbReference type="SUPFAM" id="SSF75304">
    <property type="entry name" value="Amidase signature (AS) enzymes"/>
    <property type="match status" value="1"/>
</dbReference>